<evidence type="ECO:0008006" key="4">
    <source>
        <dbReference type="Google" id="ProtNLM"/>
    </source>
</evidence>
<dbReference type="EMBL" id="JBHSHD010000004">
    <property type="protein sequence ID" value="MFC4819538.1"/>
    <property type="molecule type" value="Genomic_DNA"/>
</dbReference>
<comment type="caution">
    <text evidence="2">The sequence shown here is derived from an EMBL/GenBank/DDBJ whole genome shotgun (WGS) entry which is preliminary data.</text>
</comment>
<feature type="transmembrane region" description="Helical" evidence="1">
    <location>
        <begin position="12"/>
        <end position="32"/>
    </location>
</feature>
<evidence type="ECO:0000256" key="1">
    <source>
        <dbReference type="SAM" id="Phobius"/>
    </source>
</evidence>
<reference evidence="3" key="1">
    <citation type="journal article" date="2019" name="Int. J. Syst. Evol. Microbiol.">
        <title>The Global Catalogue of Microorganisms (GCM) 10K type strain sequencing project: providing services to taxonomists for standard genome sequencing and annotation.</title>
        <authorList>
            <consortium name="The Broad Institute Genomics Platform"/>
            <consortium name="The Broad Institute Genome Sequencing Center for Infectious Disease"/>
            <person name="Wu L."/>
            <person name="Ma J."/>
        </authorList>
    </citation>
    <scope>NUCLEOTIDE SEQUENCE [LARGE SCALE GENOMIC DNA]</scope>
    <source>
        <strain evidence="3">CCUG 30340</strain>
    </source>
</reference>
<keyword evidence="1" id="KW-0812">Transmembrane</keyword>
<feature type="transmembrane region" description="Helical" evidence="1">
    <location>
        <begin position="63"/>
        <end position="83"/>
    </location>
</feature>
<keyword evidence="1" id="KW-0472">Membrane</keyword>
<sequence length="213" mass="23390">MTATDSHLSTSWRFGLFAILAIVMLATRSNLISLGTHIGSLPDASWAVFFIAGFYLRGSVRWAFPALMALAVAIDYFVITAQGLSFWSHYCVSPAYWFLVPSYAALWFGGAWLRERYAGLHARELGLLLVSVVVAASVCYLVSNGSYYWLSNHWQAASGATPSLAGWTKNLGDWYLSFVGMALVYVAIAAVLHVLAVRTLGWLPQGEAGKQRR</sequence>
<feature type="transmembrane region" description="Helical" evidence="1">
    <location>
        <begin position="125"/>
        <end position="143"/>
    </location>
</feature>
<dbReference type="Proteomes" id="UP001595886">
    <property type="component" value="Unassembled WGS sequence"/>
</dbReference>
<accession>A0ABV9QS07</accession>
<feature type="transmembrane region" description="Helical" evidence="1">
    <location>
        <begin position="38"/>
        <end position="56"/>
    </location>
</feature>
<gene>
    <name evidence="2" type="ORF">ACFO6Q_04340</name>
</gene>
<feature type="transmembrane region" description="Helical" evidence="1">
    <location>
        <begin position="174"/>
        <end position="203"/>
    </location>
</feature>
<keyword evidence="1" id="KW-1133">Transmembrane helix</keyword>
<name>A0ABV9QS07_9GAMM</name>
<evidence type="ECO:0000313" key="2">
    <source>
        <dbReference type="EMBL" id="MFC4819538.1"/>
    </source>
</evidence>
<keyword evidence="3" id="KW-1185">Reference proteome</keyword>
<protein>
    <recommendedName>
        <fullName evidence="4">Cobalamin ABC transporter</fullName>
    </recommendedName>
</protein>
<dbReference type="RefSeq" id="WP_380019319.1">
    <property type="nucleotide sequence ID" value="NZ_JBHSHD010000004.1"/>
</dbReference>
<feature type="transmembrane region" description="Helical" evidence="1">
    <location>
        <begin position="95"/>
        <end position="113"/>
    </location>
</feature>
<organism evidence="2 3">
    <name type="scientific">Dokdonella ginsengisoli</name>
    <dbReference type="NCBI Taxonomy" id="363846"/>
    <lineage>
        <taxon>Bacteria</taxon>
        <taxon>Pseudomonadati</taxon>
        <taxon>Pseudomonadota</taxon>
        <taxon>Gammaproteobacteria</taxon>
        <taxon>Lysobacterales</taxon>
        <taxon>Rhodanobacteraceae</taxon>
        <taxon>Dokdonella</taxon>
    </lineage>
</organism>
<evidence type="ECO:0000313" key="3">
    <source>
        <dbReference type="Proteomes" id="UP001595886"/>
    </source>
</evidence>
<proteinExistence type="predicted"/>